<protein>
    <submittedName>
        <fullName evidence="1">Uncharacterized protein</fullName>
    </submittedName>
</protein>
<evidence type="ECO:0000313" key="1">
    <source>
        <dbReference type="EMBL" id="KAJ8687132.1"/>
    </source>
</evidence>
<comment type="caution">
    <text evidence="1">The sequence shown here is derived from an EMBL/GenBank/DDBJ whole genome shotgun (WGS) entry which is preliminary data.</text>
</comment>
<gene>
    <name evidence="1" type="ORF">QAD02_022926</name>
</gene>
<dbReference type="EMBL" id="CM056741">
    <property type="protein sequence ID" value="KAJ8687132.1"/>
    <property type="molecule type" value="Genomic_DNA"/>
</dbReference>
<sequence>MAALTRRAILVAGLSRSSPTILSCNTKLLLIPERGTKYNKKPCQKPKKKPTVESIMTSIEAKGFLRPYKPYQPAEDVDERLDWICQSEGFGNKNETTINDLLQRFKLFAKCADEFQHSIPNSRLVNIKTIDDDRLFGGQTAFPESATLVTGLKYKKKYRGYKPEKRWPNQVHSVLKF</sequence>
<dbReference type="Proteomes" id="UP001239111">
    <property type="component" value="Chromosome 1"/>
</dbReference>
<evidence type="ECO:0000313" key="2">
    <source>
        <dbReference type="Proteomes" id="UP001239111"/>
    </source>
</evidence>
<reference evidence="1" key="1">
    <citation type="submission" date="2023-04" db="EMBL/GenBank/DDBJ databases">
        <title>A chromosome-level genome assembly of the parasitoid wasp Eretmocerus hayati.</title>
        <authorList>
            <person name="Zhong Y."/>
            <person name="Liu S."/>
            <person name="Liu Y."/>
        </authorList>
    </citation>
    <scope>NUCLEOTIDE SEQUENCE</scope>
    <source>
        <strain evidence="1">ZJU_SS_LIU_2023</strain>
    </source>
</reference>
<name>A0ACC2PXS1_9HYME</name>
<proteinExistence type="predicted"/>
<accession>A0ACC2PXS1</accession>
<organism evidence="1 2">
    <name type="scientific">Eretmocerus hayati</name>
    <dbReference type="NCBI Taxonomy" id="131215"/>
    <lineage>
        <taxon>Eukaryota</taxon>
        <taxon>Metazoa</taxon>
        <taxon>Ecdysozoa</taxon>
        <taxon>Arthropoda</taxon>
        <taxon>Hexapoda</taxon>
        <taxon>Insecta</taxon>
        <taxon>Pterygota</taxon>
        <taxon>Neoptera</taxon>
        <taxon>Endopterygota</taxon>
        <taxon>Hymenoptera</taxon>
        <taxon>Apocrita</taxon>
        <taxon>Proctotrupomorpha</taxon>
        <taxon>Chalcidoidea</taxon>
        <taxon>Aphelinidae</taxon>
        <taxon>Aphelininae</taxon>
        <taxon>Eretmocerus</taxon>
    </lineage>
</organism>
<keyword evidence="2" id="KW-1185">Reference proteome</keyword>